<keyword evidence="2" id="KW-1185">Reference proteome</keyword>
<dbReference type="SUPFAM" id="SSF53335">
    <property type="entry name" value="S-adenosyl-L-methionine-dependent methyltransferases"/>
    <property type="match status" value="1"/>
</dbReference>
<proteinExistence type="predicted"/>
<name>A0AAV2ZDT8_9STRA</name>
<dbReference type="Pfam" id="PF10294">
    <property type="entry name" value="Methyltransf_16"/>
    <property type="match status" value="1"/>
</dbReference>
<dbReference type="InterPro" id="IPR029063">
    <property type="entry name" value="SAM-dependent_MTases_sf"/>
</dbReference>
<organism evidence="1 2">
    <name type="scientific">Lagenidium giganteum</name>
    <dbReference type="NCBI Taxonomy" id="4803"/>
    <lineage>
        <taxon>Eukaryota</taxon>
        <taxon>Sar</taxon>
        <taxon>Stramenopiles</taxon>
        <taxon>Oomycota</taxon>
        <taxon>Peronosporomycetes</taxon>
        <taxon>Pythiales</taxon>
        <taxon>Pythiaceae</taxon>
    </lineage>
</organism>
<dbReference type="InterPro" id="IPR019410">
    <property type="entry name" value="Methyltransf_16"/>
</dbReference>
<reference evidence="1" key="2">
    <citation type="journal article" date="2023" name="Microbiol Resour">
        <title>Decontamination and Annotation of the Draft Genome Sequence of the Oomycete Lagenidium giganteum ARSEF 373.</title>
        <authorList>
            <person name="Morgan W.R."/>
            <person name="Tartar A."/>
        </authorList>
    </citation>
    <scope>NUCLEOTIDE SEQUENCE</scope>
    <source>
        <strain evidence="1">ARSEF 373</strain>
    </source>
</reference>
<accession>A0AAV2ZDT8</accession>
<dbReference type="PANTHER" id="PTHR14614">
    <property type="entry name" value="HEPATOCELLULAR CARCINOMA-ASSOCIATED ANTIGEN"/>
    <property type="match status" value="1"/>
</dbReference>
<dbReference type="GO" id="GO:0032991">
    <property type="term" value="C:protein-containing complex"/>
    <property type="evidence" value="ECO:0007669"/>
    <property type="project" value="TreeGrafter"/>
</dbReference>
<reference evidence="1" key="1">
    <citation type="submission" date="2022-11" db="EMBL/GenBank/DDBJ databases">
        <authorList>
            <person name="Morgan W.R."/>
            <person name="Tartar A."/>
        </authorList>
    </citation>
    <scope>NUCLEOTIDE SEQUENCE</scope>
    <source>
        <strain evidence="1">ARSEF 373</strain>
    </source>
</reference>
<dbReference type="EMBL" id="DAKRPA010000008">
    <property type="protein sequence ID" value="DBA04426.1"/>
    <property type="molecule type" value="Genomic_DNA"/>
</dbReference>
<dbReference type="Proteomes" id="UP001146120">
    <property type="component" value="Unassembled WGS sequence"/>
</dbReference>
<dbReference type="CDD" id="cd02440">
    <property type="entry name" value="AdoMet_MTases"/>
    <property type="match status" value="1"/>
</dbReference>
<dbReference type="AlphaFoldDB" id="A0AAV2ZDT8"/>
<evidence type="ECO:0000313" key="1">
    <source>
        <dbReference type="EMBL" id="DBA04426.1"/>
    </source>
</evidence>
<gene>
    <name evidence="1" type="ORF">N0F65_010022</name>
</gene>
<evidence type="ECO:0000313" key="2">
    <source>
        <dbReference type="Proteomes" id="UP001146120"/>
    </source>
</evidence>
<sequence>MALVPFTYANPFHDALRDEQRLFFIADRRVVISQGWKDDGKGGTAIGFGASVYDAAICLSLYLDAHPDLVHGKRVIELGCGPGLVGIAAGCVGAAHVCITDGDPASVALTQRNVEQNDLTEDQCSVREYLWGTNTAAVDDAAPYDVILGADIIACPYADAFDALLKSFVALSNANTRLLLAYKRRSGSEQRFFAKFRSKFVIEQIDASNLHADFQHGEITLFEARLKMPSNT</sequence>
<dbReference type="GO" id="GO:0005829">
    <property type="term" value="C:cytosol"/>
    <property type="evidence" value="ECO:0007669"/>
    <property type="project" value="TreeGrafter"/>
</dbReference>
<dbReference type="PANTHER" id="PTHR14614:SF109">
    <property type="entry name" value="RIBOSOMAL LYSINE N-METHYLTRANSFERASE 5"/>
    <property type="match status" value="1"/>
</dbReference>
<dbReference type="Gene3D" id="3.40.50.150">
    <property type="entry name" value="Vaccinia Virus protein VP39"/>
    <property type="match status" value="1"/>
</dbReference>
<protein>
    <submittedName>
        <fullName evidence="1">Uncharacterized protein</fullName>
    </submittedName>
</protein>
<comment type="caution">
    <text evidence="1">The sequence shown here is derived from an EMBL/GenBank/DDBJ whole genome shotgun (WGS) entry which is preliminary data.</text>
</comment>